<evidence type="ECO:0000256" key="1">
    <source>
        <dbReference type="ARBA" id="ARBA00010982"/>
    </source>
</evidence>
<keyword evidence="3 4" id="KW-0012">Acyltransferase</keyword>
<accession>A0ABP9M375</accession>
<comment type="caution">
    <text evidence="7">The sequence shown here is derived from an EMBL/GenBank/DDBJ whole genome shotgun (WGS) entry which is preliminary data.</text>
</comment>
<gene>
    <name evidence="7" type="ORF">GCM10023337_10010</name>
</gene>
<dbReference type="SUPFAM" id="SSF53901">
    <property type="entry name" value="Thiolase-like"/>
    <property type="match status" value="2"/>
</dbReference>
<dbReference type="Proteomes" id="UP001500227">
    <property type="component" value="Unassembled WGS sequence"/>
</dbReference>
<dbReference type="NCBIfam" id="NF006030">
    <property type="entry name" value="PRK08170.1"/>
    <property type="match status" value="1"/>
</dbReference>
<evidence type="ECO:0000259" key="5">
    <source>
        <dbReference type="Pfam" id="PF00108"/>
    </source>
</evidence>
<evidence type="ECO:0000256" key="2">
    <source>
        <dbReference type="ARBA" id="ARBA00022679"/>
    </source>
</evidence>
<dbReference type="CDD" id="cd00751">
    <property type="entry name" value="thiolase"/>
    <property type="match status" value="1"/>
</dbReference>
<dbReference type="RefSeq" id="WP_345370081.1">
    <property type="nucleotide sequence ID" value="NZ_BAABKD010000008.1"/>
</dbReference>
<dbReference type="PIRSF" id="PIRSF000429">
    <property type="entry name" value="Ac-CoA_Ac_transf"/>
    <property type="match status" value="1"/>
</dbReference>
<dbReference type="InterPro" id="IPR002155">
    <property type="entry name" value="Thiolase"/>
</dbReference>
<dbReference type="NCBIfam" id="TIGR01930">
    <property type="entry name" value="AcCoA-C-Actrans"/>
    <property type="match status" value="1"/>
</dbReference>
<evidence type="ECO:0000313" key="7">
    <source>
        <dbReference type="EMBL" id="GAA5088424.1"/>
    </source>
</evidence>
<keyword evidence="8" id="KW-1185">Reference proteome</keyword>
<organism evidence="7 8">
    <name type="scientific">Paenalcaligenes hermetiae</name>
    <dbReference type="NCBI Taxonomy" id="1157987"/>
    <lineage>
        <taxon>Bacteria</taxon>
        <taxon>Pseudomonadati</taxon>
        <taxon>Pseudomonadota</taxon>
        <taxon>Betaproteobacteria</taxon>
        <taxon>Burkholderiales</taxon>
        <taxon>Alcaligenaceae</taxon>
        <taxon>Paenalcaligenes</taxon>
    </lineage>
</organism>
<dbReference type="InterPro" id="IPR020613">
    <property type="entry name" value="Thiolase_CS"/>
</dbReference>
<protein>
    <submittedName>
        <fullName evidence="7">Acetyl-CoA C-acetyltransferase</fullName>
    </submittedName>
</protein>
<evidence type="ECO:0000256" key="3">
    <source>
        <dbReference type="ARBA" id="ARBA00023315"/>
    </source>
</evidence>
<dbReference type="Pfam" id="PF02803">
    <property type="entry name" value="Thiolase_C"/>
    <property type="match status" value="1"/>
</dbReference>
<dbReference type="InterPro" id="IPR020616">
    <property type="entry name" value="Thiolase_N"/>
</dbReference>
<keyword evidence="2 4" id="KW-0808">Transferase</keyword>
<dbReference type="PANTHER" id="PTHR18919">
    <property type="entry name" value="ACETYL-COA C-ACYLTRANSFERASE"/>
    <property type="match status" value="1"/>
</dbReference>
<name>A0ABP9M375_9BURK</name>
<dbReference type="EMBL" id="BAABKD010000008">
    <property type="protein sequence ID" value="GAA5088424.1"/>
    <property type="molecule type" value="Genomic_DNA"/>
</dbReference>
<dbReference type="Gene3D" id="3.40.47.10">
    <property type="match status" value="1"/>
</dbReference>
<dbReference type="InterPro" id="IPR020610">
    <property type="entry name" value="Thiolase_AS"/>
</dbReference>
<comment type="similarity">
    <text evidence="1 4">Belongs to the thiolase-like superfamily. Thiolase family.</text>
</comment>
<dbReference type="PROSITE" id="PS00099">
    <property type="entry name" value="THIOLASE_3"/>
    <property type="match status" value="1"/>
</dbReference>
<feature type="domain" description="Thiolase N-terminal" evidence="5">
    <location>
        <begin position="6"/>
        <end position="281"/>
    </location>
</feature>
<dbReference type="Pfam" id="PF00108">
    <property type="entry name" value="Thiolase_N"/>
    <property type="match status" value="1"/>
</dbReference>
<evidence type="ECO:0000256" key="4">
    <source>
        <dbReference type="RuleBase" id="RU003557"/>
    </source>
</evidence>
<feature type="domain" description="Thiolase C-terminal" evidence="6">
    <location>
        <begin position="288"/>
        <end position="425"/>
    </location>
</feature>
<evidence type="ECO:0000259" key="6">
    <source>
        <dbReference type="Pfam" id="PF02803"/>
    </source>
</evidence>
<dbReference type="PANTHER" id="PTHR18919:SF151">
    <property type="entry name" value="BLR2427 PROTEIN"/>
    <property type="match status" value="1"/>
</dbReference>
<evidence type="ECO:0000313" key="8">
    <source>
        <dbReference type="Proteomes" id="UP001500227"/>
    </source>
</evidence>
<dbReference type="InterPro" id="IPR020617">
    <property type="entry name" value="Thiolase_C"/>
</dbReference>
<reference evidence="8" key="1">
    <citation type="journal article" date="2019" name="Int. J. Syst. Evol. Microbiol.">
        <title>The Global Catalogue of Microorganisms (GCM) 10K type strain sequencing project: providing services to taxonomists for standard genome sequencing and annotation.</title>
        <authorList>
            <consortium name="The Broad Institute Genomics Platform"/>
            <consortium name="The Broad Institute Genome Sequencing Center for Infectious Disease"/>
            <person name="Wu L."/>
            <person name="Ma J."/>
        </authorList>
    </citation>
    <scope>NUCLEOTIDE SEQUENCE [LARGE SCALE GENOMIC DNA]</scope>
    <source>
        <strain evidence="8">JCM 18423</strain>
    </source>
</reference>
<sequence>MSLKTVYVVDGTRTPFLKVKGAPGPFSAADLAVQAGRELLLRQPFAPSDLDEVIIGCAAPSPDEVNIGRVIALRLGCGNQVPAWTVMRNCASGMQALDSALANIQRGKADLVLAGGTDALSHAPLLFSDAMTLWFSRWMGAKTLTQRLGLIKQFKPAYLKPVIGLLKGLTDPVVGLSMGQTAENLVYEFGLTREQLDSYSVRSHLRAVEARQRGAFSAEMAPLVDKSGQYYTEDDGVRADSSLERLARLKPVFDRPGGSITAGNSSQVTDGAAVLLLASEEAVQRWQLTPLGKIVDSEWAGLDPSVMGLGPVHASTPLLQRQRLGLEDIDLWEINEAFAAQVLACLAAWNDEQYCQKHFGISAMGKLDEQRLNVDGGAIALGHPVGASGARIVLHLLQALRQRGLQRGVATICIGGGQGGAMLVEALYDTDQEITP</sequence>
<dbReference type="InterPro" id="IPR016039">
    <property type="entry name" value="Thiolase-like"/>
</dbReference>
<dbReference type="PROSITE" id="PS00737">
    <property type="entry name" value="THIOLASE_2"/>
    <property type="match status" value="1"/>
</dbReference>
<proteinExistence type="inferred from homology"/>